<dbReference type="InterPro" id="IPR011992">
    <property type="entry name" value="EF-hand-dom_pair"/>
</dbReference>
<feature type="compositionally biased region" description="Low complexity" evidence="6">
    <location>
        <begin position="88"/>
        <end position="105"/>
    </location>
</feature>
<evidence type="ECO:0000256" key="1">
    <source>
        <dbReference type="ARBA" id="ARBA00004370"/>
    </source>
</evidence>
<dbReference type="InterPro" id="IPR023408">
    <property type="entry name" value="MscS_beta-dom_sf"/>
</dbReference>
<feature type="region of interest" description="Disordered" evidence="6">
    <location>
        <begin position="883"/>
        <end position="909"/>
    </location>
</feature>
<reference evidence="9" key="1">
    <citation type="journal article" date="2020" name="Fungal Divers.">
        <title>Resolving the Mortierellaceae phylogeny through synthesis of multi-gene phylogenetics and phylogenomics.</title>
        <authorList>
            <person name="Vandepol N."/>
            <person name="Liber J."/>
            <person name="Desiro A."/>
            <person name="Na H."/>
            <person name="Kennedy M."/>
            <person name="Barry K."/>
            <person name="Grigoriev I.V."/>
            <person name="Miller A.N."/>
            <person name="O'Donnell K."/>
            <person name="Stajich J.E."/>
            <person name="Bonito G."/>
        </authorList>
    </citation>
    <scope>NUCLEOTIDE SEQUENCE</scope>
    <source>
        <strain evidence="9">NRRL 28262</strain>
    </source>
</reference>
<feature type="compositionally biased region" description="Low complexity" evidence="6">
    <location>
        <begin position="836"/>
        <end position="861"/>
    </location>
</feature>
<name>A0AAD4DH77_9FUNG</name>
<dbReference type="SUPFAM" id="SSF50182">
    <property type="entry name" value="Sm-like ribonucleoproteins"/>
    <property type="match status" value="1"/>
</dbReference>
<dbReference type="InterPro" id="IPR002048">
    <property type="entry name" value="EF_hand_dom"/>
</dbReference>
<feature type="region of interest" description="Disordered" evidence="6">
    <location>
        <begin position="817"/>
        <end position="870"/>
    </location>
</feature>
<feature type="region of interest" description="Disordered" evidence="6">
    <location>
        <begin position="1"/>
        <end position="71"/>
    </location>
</feature>
<protein>
    <recommendedName>
        <fullName evidence="8">EF-hand domain-containing protein</fullName>
    </recommendedName>
</protein>
<dbReference type="GO" id="GO:0005509">
    <property type="term" value="F:calcium ion binding"/>
    <property type="evidence" value="ECO:0007669"/>
    <property type="project" value="InterPro"/>
</dbReference>
<evidence type="ECO:0000256" key="5">
    <source>
        <dbReference type="ARBA" id="ARBA00023136"/>
    </source>
</evidence>
<feature type="region of interest" description="Disordered" evidence="6">
    <location>
        <begin position="86"/>
        <end position="113"/>
    </location>
</feature>
<dbReference type="CDD" id="cd00051">
    <property type="entry name" value="EFh"/>
    <property type="match status" value="1"/>
</dbReference>
<dbReference type="InterPro" id="IPR010920">
    <property type="entry name" value="LSM_dom_sf"/>
</dbReference>
<evidence type="ECO:0000256" key="7">
    <source>
        <dbReference type="SAM" id="Phobius"/>
    </source>
</evidence>
<keyword evidence="2 7" id="KW-0812">Transmembrane</keyword>
<keyword evidence="4 7" id="KW-1133">Transmembrane helix</keyword>
<dbReference type="Gene3D" id="1.10.238.10">
    <property type="entry name" value="EF-hand"/>
    <property type="match status" value="1"/>
</dbReference>
<keyword evidence="3" id="KW-0106">Calcium</keyword>
<evidence type="ECO:0000256" key="3">
    <source>
        <dbReference type="ARBA" id="ARBA00022837"/>
    </source>
</evidence>
<feature type="transmembrane region" description="Helical" evidence="7">
    <location>
        <begin position="608"/>
        <end position="629"/>
    </location>
</feature>
<proteinExistence type="predicted"/>
<feature type="transmembrane region" description="Helical" evidence="7">
    <location>
        <begin position="290"/>
        <end position="311"/>
    </location>
</feature>
<keyword evidence="10" id="KW-1185">Reference proteome</keyword>
<keyword evidence="5 7" id="KW-0472">Membrane</keyword>
<feature type="domain" description="EF-hand" evidence="8">
    <location>
        <begin position="555"/>
        <end position="590"/>
    </location>
</feature>
<dbReference type="SUPFAM" id="SSF47473">
    <property type="entry name" value="EF-hand"/>
    <property type="match status" value="1"/>
</dbReference>
<dbReference type="GO" id="GO:0016020">
    <property type="term" value="C:membrane"/>
    <property type="evidence" value="ECO:0007669"/>
    <property type="project" value="UniProtKB-SubCell"/>
</dbReference>
<dbReference type="InterPro" id="IPR058650">
    <property type="entry name" value="Msy1/2-like"/>
</dbReference>
<dbReference type="Proteomes" id="UP001194580">
    <property type="component" value="Unassembled WGS sequence"/>
</dbReference>
<sequence>MTNDDGSHAHVLCFPQPPIEEIQDTYSSNGQAQGGVHRRSDATAVDGMGGGGVGEMYTGSDSDKRPIDGFAPETLQEIEKILLHQNDQQQQRQQQQQQQQQQQRPPHQHKHDANNYVNEEEDDSEIDEEGEFADFHPPRQAMNSDESDFDWYEDINIDGNNTDNKGSKRVSQTRSTWKRLAPFVRMLLLIIIVAPLLALPAVLAEIFIPVDENRATDPDVEHQHELRRILRHALEVTFTWLAVMWIVVCVNNWVVDTIPAVVVQITGWVAPTKVETLKSRMLIYVGTKRYIKWVLATIWALGVFVVLSHWIHPIIADMGWHHIANKVLGGLIAGTLLILLEKMLLNKISEGFHRTAYADRIKDNKYALSVVDRLGTSRKNTKRSRPATVGGGGAHSFLSGGRVTPVPFENVEVVGGSGGQLLTPGSGMSNPSPSCLSHYQARTKSRDPPSFLSEGRRVSKGDVMDADTITVGGLSFERLGQATISTTTTGGAKRTQRERIRELNRKLHGLAMADNTPTKDINSTEYAKRTARTLFHNLQGANEELVVNDFYPYFDSQEEAKAAFAIFDKDGNGDISKREMKEKIFYIYKERKDLHTALRDLSQAVGKLDMIFLSIAFVIWLIIILSIFVDSVVQNMLSIGSFLVALSFVFGNSLRTLFENIVFLFITHPYDSGDLCDIDGNFMYVREVGLNSTMFVTWDGRRIYFPNNVLSQKAINNIRRSPNMTDKIELRSRMREYLEKESKEFSPGMEIQIQEIDVRLKISMCIEHNGNWQDSGRRWARRTKFHYALRAAIEDIGIKYYSIPERVELVGSSGDFTSNSSTIHSPTSPRSLEQASTRSNNNDTGGGSNNDNCNSNKDTNSATMNDTNNEDTLRGAEASATMRSFVNERQATRQATHRYRSTRRPQGGD</sequence>
<feature type="compositionally biased region" description="Polar residues" evidence="6">
    <location>
        <begin position="817"/>
        <end position="835"/>
    </location>
</feature>
<evidence type="ECO:0000256" key="2">
    <source>
        <dbReference type="ARBA" id="ARBA00022692"/>
    </source>
</evidence>
<evidence type="ECO:0000256" key="4">
    <source>
        <dbReference type="ARBA" id="ARBA00022989"/>
    </source>
</evidence>
<dbReference type="GO" id="GO:0006874">
    <property type="term" value="P:intracellular calcium ion homeostasis"/>
    <property type="evidence" value="ECO:0007669"/>
    <property type="project" value="TreeGrafter"/>
</dbReference>
<feature type="transmembrane region" description="Helical" evidence="7">
    <location>
        <begin position="229"/>
        <end position="247"/>
    </location>
</feature>
<feature type="region of interest" description="Disordered" evidence="6">
    <location>
        <begin position="422"/>
        <end position="456"/>
    </location>
</feature>
<dbReference type="InterPro" id="IPR006685">
    <property type="entry name" value="MscS_channel_2nd"/>
</dbReference>
<dbReference type="GO" id="GO:0005262">
    <property type="term" value="F:calcium channel activity"/>
    <property type="evidence" value="ECO:0007669"/>
    <property type="project" value="TreeGrafter"/>
</dbReference>
<dbReference type="Gene3D" id="2.30.30.60">
    <property type="match status" value="1"/>
</dbReference>
<organism evidence="9 10">
    <name type="scientific">Linnemannia exigua</name>
    <dbReference type="NCBI Taxonomy" id="604196"/>
    <lineage>
        <taxon>Eukaryota</taxon>
        <taxon>Fungi</taxon>
        <taxon>Fungi incertae sedis</taxon>
        <taxon>Mucoromycota</taxon>
        <taxon>Mortierellomycotina</taxon>
        <taxon>Mortierellomycetes</taxon>
        <taxon>Mortierellales</taxon>
        <taxon>Mortierellaceae</taxon>
        <taxon>Linnemannia</taxon>
    </lineage>
</organism>
<feature type="compositionally biased region" description="Polar residues" evidence="6">
    <location>
        <begin position="426"/>
        <end position="442"/>
    </location>
</feature>
<evidence type="ECO:0000259" key="8">
    <source>
        <dbReference type="PROSITE" id="PS50222"/>
    </source>
</evidence>
<feature type="transmembrane region" description="Helical" evidence="7">
    <location>
        <begin position="323"/>
        <end position="340"/>
    </location>
</feature>
<feature type="transmembrane region" description="Helical" evidence="7">
    <location>
        <begin position="183"/>
        <end position="208"/>
    </location>
</feature>
<accession>A0AAD4DH77</accession>
<evidence type="ECO:0000313" key="10">
    <source>
        <dbReference type="Proteomes" id="UP001194580"/>
    </source>
</evidence>
<dbReference type="PROSITE" id="PS00018">
    <property type="entry name" value="EF_HAND_1"/>
    <property type="match status" value="1"/>
</dbReference>
<comment type="caution">
    <text evidence="9">The sequence shown here is derived from an EMBL/GenBank/DDBJ whole genome shotgun (WGS) entry which is preliminary data.</text>
</comment>
<dbReference type="AlphaFoldDB" id="A0AAD4DH77"/>
<dbReference type="Pfam" id="PF00924">
    <property type="entry name" value="MS_channel_2nd"/>
    <property type="match status" value="1"/>
</dbReference>
<comment type="subcellular location">
    <subcellularLocation>
        <location evidence="1">Membrane</location>
    </subcellularLocation>
</comment>
<dbReference type="InterPro" id="IPR018247">
    <property type="entry name" value="EF_Hand_1_Ca_BS"/>
</dbReference>
<dbReference type="PANTHER" id="PTHR31323">
    <property type="entry name" value="MECHANOSENSITIVE ION CHANNEL PROTEIN MSY2"/>
    <property type="match status" value="1"/>
</dbReference>
<dbReference type="EMBL" id="JAAAIL010000368">
    <property type="protein sequence ID" value="KAG0276469.1"/>
    <property type="molecule type" value="Genomic_DNA"/>
</dbReference>
<evidence type="ECO:0000313" key="9">
    <source>
        <dbReference type="EMBL" id="KAG0276469.1"/>
    </source>
</evidence>
<dbReference type="PANTHER" id="PTHR31323:SF1">
    <property type="entry name" value="MECHANOSENSITIVE ION CHANNEL PROTEIN"/>
    <property type="match status" value="1"/>
</dbReference>
<dbReference type="PROSITE" id="PS50222">
    <property type="entry name" value="EF_HAND_2"/>
    <property type="match status" value="1"/>
</dbReference>
<dbReference type="Pfam" id="PF25886">
    <property type="entry name" value="Msy1"/>
    <property type="match status" value="1"/>
</dbReference>
<feature type="compositionally biased region" description="Polar residues" evidence="6">
    <location>
        <begin position="883"/>
        <end position="894"/>
    </location>
</feature>
<gene>
    <name evidence="9" type="ORF">BGZ95_007494</name>
</gene>
<evidence type="ECO:0000256" key="6">
    <source>
        <dbReference type="SAM" id="MobiDB-lite"/>
    </source>
</evidence>